<dbReference type="PANTHER" id="PTHR33164">
    <property type="entry name" value="TRANSCRIPTIONAL REGULATOR, MARR FAMILY"/>
    <property type="match status" value="1"/>
</dbReference>
<gene>
    <name evidence="5" type="ORF">GU927_004015</name>
</gene>
<dbReference type="Proteomes" id="UP000731907">
    <property type="component" value="Unassembled WGS sequence"/>
</dbReference>
<dbReference type="RefSeq" id="WP_161761065.1">
    <property type="nucleotide sequence ID" value="NZ_JAAATX020000002.1"/>
</dbReference>
<protein>
    <submittedName>
        <fullName evidence="5">MarR family transcriptional regulator</fullName>
    </submittedName>
</protein>
<evidence type="ECO:0000313" key="5">
    <source>
        <dbReference type="EMBL" id="MBU9697009.1"/>
    </source>
</evidence>
<dbReference type="PANTHER" id="PTHR33164:SF95">
    <property type="entry name" value="TRANSCRIPTIONAL REGULATOR"/>
    <property type="match status" value="1"/>
</dbReference>
<dbReference type="Pfam" id="PF12802">
    <property type="entry name" value="MarR_2"/>
    <property type="match status" value="1"/>
</dbReference>
<dbReference type="PROSITE" id="PS50995">
    <property type="entry name" value="HTH_MARR_2"/>
    <property type="match status" value="1"/>
</dbReference>
<dbReference type="SUPFAM" id="SSF46785">
    <property type="entry name" value="Winged helix' DNA-binding domain"/>
    <property type="match status" value="1"/>
</dbReference>
<sequence length="139" mass="15162">MGKATAYLLDEQIGYLLRRATQRHLAIFSARIPRVTTTQWAVLARLMELGPLSQNLLGRETAMDAATVKGVVDRLAREGLVATAPDPSDRRRLIVGLTGEGRAFCEEALASAARVSDETLAPLGPEERRVLLDLLARLV</sequence>
<keyword evidence="1" id="KW-0805">Transcription regulation</keyword>
<keyword evidence="6" id="KW-1185">Reference proteome</keyword>
<dbReference type="InterPro" id="IPR039422">
    <property type="entry name" value="MarR/SlyA-like"/>
</dbReference>
<keyword evidence="2" id="KW-0238">DNA-binding</keyword>
<evidence type="ECO:0000256" key="3">
    <source>
        <dbReference type="ARBA" id="ARBA00023163"/>
    </source>
</evidence>
<dbReference type="InterPro" id="IPR036390">
    <property type="entry name" value="WH_DNA-bd_sf"/>
</dbReference>
<dbReference type="EMBL" id="JAAATX020000002">
    <property type="protein sequence ID" value="MBU9697009.1"/>
    <property type="molecule type" value="Genomic_DNA"/>
</dbReference>
<evidence type="ECO:0000259" key="4">
    <source>
        <dbReference type="PROSITE" id="PS50995"/>
    </source>
</evidence>
<evidence type="ECO:0000313" key="6">
    <source>
        <dbReference type="Proteomes" id="UP000731907"/>
    </source>
</evidence>
<dbReference type="InterPro" id="IPR036388">
    <property type="entry name" value="WH-like_DNA-bd_sf"/>
</dbReference>
<dbReference type="Gene3D" id="1.10.10.10">
    <property type="entry name" value="Winged helix-like DNA-binding domain superfamily/Winged helix DNA-binding domain"/>
    <property type="match status" value="1"/>
</dbReference>
<proteinExistence type="predicted"/>
<dbReference type="PROSITE" id="PS01117">
    <property type="entry name" value="HTH_MARR_1"/>
    <property type="match status" value="1"/>
</dbReference>
<reference evidence="5 6" key="1">
    <citation type="submission" date="2021-06" db="EMBL/GenBank/DDBJ databases">
        <title>Rhodobacteraceae bacterium strain HSP-20.</title>
        <authorList>
            <person name="Chen W.-M."/>
        </authorList>
    </citation>
    <scope>NUCLEOTIDE SEQUENCE [LARGE SCALE GENOMIC DNA]</scope>
    <source>
        <strain evidence="5 6">HSP-20</strain>
    </source>
</reference>
<evidence type="ECO:0000256" key="1">
    <source>
        <dbReference type="ARBA" id="ARBA00023015"/>
    </source>
</evidence>
<dbReference type="SMART" id="SM00347">
    <property type="entry name" value="HTH_MARR"/>
    <property type="match status" value="1"/>
</dbReference>
<organism evidence="5 6">
    <name type="scientific">Paragemmobacter amnigenus</name>
    <dbReference type="NCBI Taxonomy" id="2852097"/>
    <lineage>
        <taxon>Bacteria</taxon>
        <taxon>Pseudomonadati</taxon>
        <taxon>Pseudomonadota</taxon>
        <taxon>Alphaproteobacteria</taxon>
        <taxon>Rhodobacterales</taxon>
        <taxon>Paracoccaceae</taxon>
        <taxon>Paragemmobacter</taxon>
    </lineage>
</organism>
<name>A0ABS6IZT5_9RHOB</name>
<dbReference type="InterPro" id="IPR000835">
    <property type="entry name" value="HTH_MarR-typ"/>
</dbReference>
<accession>A0ABS6IZT5</accession>
<evidence type="ECO:0000256" key="2">
    <source>
        <dbReference type="ARBA" id="ARBA00023125"/>
    </source>
</evidence>
<dbReference type="InterPro" id="IPR023187">
    <property type="entry name" value="Tscrpt_reg_MarR-type_CS"/>
</dbReference>
<dbReference type="PRINTS" id="PR00598">
    <property type="entry name" value="HTHMARR"/>
</dbReference>
<comment type="caution">
    <text evidence="5">The sequence shown here is derived from an EMBL/GenBank/DDBJ whole genome shotgun (WGS) entry which is preliminary data.</text>
</comment>
<keyword evidence="3" id="KW-0804">Transcription</keyword>
<feature type="domain" description="HTH marR-type" evidence="4">
    <location>
        <begin position="10"/>
        <end position="139"/>
    </location>
</feature>